<dbReference type="InterPro" id="IPR023753">
    <property type="entry name" value="FAD/NAD-binding_dom"/>
</dbReference>
<comment type="caution">
    <text evidence="6">The sequence shown here is derived from an EMBL/GenBank/DDBJ whole genome shotgun (WGS) entry which is preliminary data.</text>
</comment>
<comment type="similarity">
    <text evidence="1">Belongs to the FAD-dependent oxidoreductase family.</text>
</comment>
<dbReference type="PRINTS" id="PR00411">
    <property type="entry name" value="PNDRDTASEI"/>
</dbReference>
<dbReference type="PANTHER" id="PTHR43735">
    <property type="entry name" value="APOPTOSIS-INDUCING FACTOR 1"/>
    <property type="match status" value="1"/>
</dbReference>
<evidence type="ECO:0000256" key="4">
    <source>
        <dbReference type="ARBA" id="ARBA00023002"/>
    </source>
</evidence>
<protein>
    <recommendedName>
        <fullName evidence="5">FAD/NAD(P)-binding domain-containing protein</fullName>
    </recommendedName>
</protein>
<keyword evidence="2" id="KW-0285">Flavoprotein</keyword>
<evidence type="ECO:0000256" key="1">
    <source>
        <dbReference type="ARBA" id="ARBA00006442"/>
    </source>
</evidence>
<dbReference type="PRINTS" id="PR00368">
    <property type="entry name" value="FADPNR"/>
</dbReference>
<keyword evidence="7" id="KW-1185">Reference proteome</keyword>
<feature type="domain" description="FAD/NAD(P)-binding" evidence="5">
    <location>
        <begin position="4"/>
        <end position="281"/>
    </location>
</feature>
<dbReference type="Pfam" id="PF07992">
    <property type="entry name" value="Pyr_redox_2"/>
    <property type="match status" value="1"/>
</dbReference>
<dbReference type="PANTHER" id="PTHR43735:SF3">
    <property type="entry name" value="FERROPTOSIS SUPPRESSOR PROTEIN 1"/>
    <property type="match status" value="1"/>
</dbReference>
<evidence type="ECO:0000259" key="5">
    <source>
        <dbReference type="Pfam" id="PF07992"/>
    </source>
</evidence>
<dbReference type="AlphaFoldDB" id="A0AAN7UJJ9"/>
<dbReference type="InterPro" id="IPR036188">
    <property type="entry name" value="FAD/NAD-bd_sf"/>
</dbReference>
<name>A0AAN7UJJ9_9PEZI</name>
<dbReference type="Gene3D" id="3.50.50.100">
    <property type="match status" value="1"/>
</dbReference>
<organism evidence="6 7">
    <name type="scientific">Xylaria bambusicola</name>
    <dbReference type="NCBI Taxonomy" id="326684"/>
    <lineage>
        <taxon>Eukaryota</taxon>
        <taxon>Fungi</taxon>
        <taxon>Dikarya</taxon>
        <taxon>Ascomycota</taxon>
        <taxon>Pezizomycotina</taxon>
        <taxon>Sordariomycetes</taxon>
        <taxon>Xylariomycetidae</taxon>
        <taxon>Xylariales</taxon>
        <taxon>Xylariaceae</taxon>
        <taxon>Xylaria</taxon>
    </lineage>
</organism>
<proteinExistence type="inferred from homology"/>
<keyword evidence="3" id="KW-0274">FAD</keyword>
<evidence type="ECO:0000256" key="2">
    <source>
        <dbReference type="ARBA" id="ARBA00022630"/>
    </source>
</evidence>
<dbReference type="GO" id="GO:0050660">
    <property type="term" value="F:flavin adenine dinucleotide binding"/>
    <property type="evidence" value="ECO:0007669"/>
    <property type="project" value="TreeGrafter"/>
</dbReference>
<dbReference type="GO" id="GO:0005737">
    <property type="term" value="C:cytoplasm"/>
    <property type="evidence" value="ECO:0007669"/>
    <property type="project" value="TreeGrafter"/>
</dbReference>
<accession>A0AAN7UJJ9</accession>
<dbReference type="SUPFAM" id="SSF51905">
    <property type="entry name" value="FAD/NAD(P)-binding domain"/>
    <property type="match status" value="1"/>
</dbReference>
<dbReference type="EMBL" id="JAWHQM010000005">
    <property type="protein sequence ID" value="KAK5627089.1"/>
    <property type="molecule type" value="Genomic_DNA"/>
</dbReference>
<reference evidence="6 7" key="1">
    <citation type="submission" date="2023-10" db="EMBL/GenBank/DDBJ databases">
        <title>Draft genome sequence of Xylaria bambusicola isolate GMP-LS, the root and basal stem rot pathogen of sugarcane in Indonesia.</title>
        <authorList>
            <person name="Selvaraj P."/>
            <person name="Muralishankar V."/>
            <person name="Muruganantham S."/>
            <person name="Sp S."/>
            <person name="Haryani S."/>
            <person name="Lau K.J.X."/>
            <person name="Naqvi N.I."/>
        </authorList>
    </citation>
    <scope>NUCLEOTIDE SEQUENCE [LARGE SCALE GENOMIC DNA]</scope>
    <source>
        <strain evidence="6">GMP-LS</strain>
    </source>
</reference>
<evidence type="ECO:0000313" key="7">
    <source>
        <dbReference type="Proteomes" id="UP001305414"/>
    </source>
</evidence>
<evidence type="ECO:0000313" key="6">
    <source>
        <dbReference type="EMBL" id="KAK5627089.1"/>
    </source>
</evidence>
<sequence>MTRTVVVLGAGPAGLPVAHCLLRRTAKQHPDLRIILVSPHDAFYWKFASVRFVLPGQMGEDKYMFPLADYFASYSSKTFELVIGAAETLDPERNAVGVRVGEELREIEYHTLVVATGSRARDGMPWKEVGTTAQTRAALIKLQTAIRDARSIVVAGAGVTGVEFAGELGSAYAKAGLKDVTLVGTEALPLETRTKDDVRKVTKHELEKLGVKYIGGAKVTTGAKDDKKGKTVVTLTRSDGSTETLTADLVVPTFGVVPNTAFAPEVMRDGPLGYMKQDANLRAPGYENGERIFKSSCPLLS</sequence>
<keyword evidence="4" id="KW-0560">Oxidoreductase</keyword>
<evidence type="ECO:0000256" key="3">
    <source>
        <dbReference type="ARBA" id="ARBA00022827"/>
    </source>
</evidence>
<dbReference type="Proteomes" id="UP001305414">
    <property type="component" value="Unassembled WGS sequence"/>
</dbReference>
<dbReference type="GO" id="GO:0004174">
    <property type="term" value="F:electron-transferring-flavoprotein dehydrogenase activity"/>
    <property type="evidence" value="ECO:0007669"/>
    <property type="project" value="TreeGrafter"/>
</dbReference>
<gene>
    <name evidence="6" type="ORF">RRF57_002804</name>
</gene>